<reference evidence="3" key="2">
    <citation type="journal article" date="2014" name="ISME J.">
        <title>Microbial stratification in low pH oxic and suboxic macroscopic growths along an acid mine drainage.</title>
        <authorList>
            <person name="Mendez-Garcia C."/>
            <person name="Mesa V."/>
            <person name="Sprenger R.R."/>
            <person name="Richter M."/>
            <person name="Diez M.S."/>
            <person name="Solano J."/>
            <person name="Bargiela R."/>
            <person name="Golyshina O.V."/>
            <person name="Manteca A."/>
            <person name="Ramos J.L."/>
            <person name="Gallego J.R."/>
            <person name="Llorente I."/>
            <person name="Martins Dos Santos V.A."/>
            <person name="Jensen O.N."/>
            <person name="Pelaez A.I."/>
            <person name="Sanchez J."/>
            <person name="Ferrer M."/>
        </authorList>
    </citation>
    <scope>NUCLEOTIDE SEQUENCE</scope>
</reference>
<dbReference type="GO" id="GO:0008800">
    <property type="term" value="F:beta-lactamase activity"/>
    <property type="evidence" value="ECO:0007669"/>
    <property type="project" value="InterPro"/>
</dbReference>
<dbReference type="Pfam" id="PF13354">
    <property type="entry name" value="Beta-lactamase2"/>
    <property type="match status" value="1"/>
</dbReference>
<dbReference type="Gene3D" id="3.40.710.10">
    <property type="entry name" value="DD-peptidase/beta-lactamase superfamily"/>
    <property type="match status" value="1"/>
</dbReference>
<dbReference type="InterPro" id="IPR012338">
    <property type="entry name" value="Beta-lactam/transpept-like"/>
</dbReference>
<dbReference type="EMBL" id="AUZY01012595">
    <property type="protein sequence ID" value="EQD29060.1"/>
    <property type="molecule type" value="Genomic_DNA"/>
</dbReference>
<feature type="domain" description="Beta-lactamase class A catalytic" evidence="2">
    <location>
        <begin position="2"/>
        <end position="104"/>
    </location>
</feature>
<dbReference type="GO" id="GO:0046677">
    <property type="term" value="P:response to antibiotic"/>
    <property type="evidence" value="ECO:0007669"/>
    <property type="project" value="InterPro"/>
</dbReference>
<feature type="compositionally biased region" description="Basic and acidic residues" evidence="1">
    <location>
        <begin position="7"/>
        <end position="18"/>
    </location>
</feature>
<dbReference type="PANTHER" id="PTHR35333:SF3">
    <property type="entry name" value="BETA-LACTAMASE-TYPE TRANSPEPTIDASE FOLD CONTAINING PROTEIN"/>
    <property type="match status" value="1"/>
</dbReference>
<name>T0ZH14_9ZZZZ</name>
<sequence>TRFARALGDDVTRLDRTEPSLNAATPGDARDTTSPQAMLGDLHALLLGDALSLSARAQLLAWMLASQTGAQLLRAGFPATWQVGDKSGAGEHGTRNDVAIATSPR</sequence>
<dbReference type="GO" id="GO:0030655">
    <property type="term" value="P:beta-lactam antibiotic catabolic process"/>
    <property type="evidence" value="ECO:0007669"/>
    <property type="project" value="InterPro"/>
</dbReference>
<feature type="non-terminal residue" evidence="3">
    <location>
        <position position="1"/>
    </location>
</feature>
<feature type="region of interest" description="Disordered" evidence="1">
    <location>
        <begin position="84"/>
        <end position="105"/>
    </location>
</feature>
<comment type="caution">
    <text evidence="3">The sequence shown here is derived from an EMBL/GenBank/DDBJ whole genome shotgun (WGS) entry which is preliminary data.</text>
</comment>
<dbReference type="PANTHER" id="PTHR35333">
    <property type="entry name" value="BETA-LACTAMASE"/>
    <property type="match status" value="1"/>
</dbReference>
<dbReference type="AlphaFoldDB" id="T0ZH14"/>
<evidence type="ECO:0000313" key="3">
    <source>
        <dbReference type="EMBL" id="EQD29060.1"/>
    </source>
</evidence>
<evidence type="ECO:0000259" key="2">
    <source>
        <dbReference type="Pfam" id="PF13354"/>
    </source>
</evidence>
<feature type="non-terminal residue" evidence="3">
    <location>
        <position position="105"/>
    </location>
</feature>
<accession>T0ZH14</accession>
<evidence type="ECO:0000256" key="1">
    <source>
        <dbReference type="SAM" id="MobiDB-lite"/>
    </source>
</evidence>
<proteinExistence type="predicted"/>
<organism evidence="3">
    <name type="scientific">mine drainage metagenome</name>
    <dbReference type="NCBI Taxonomy" id="410659"/>
    <lineage>
        <taxon>unclassified sequences</taxon>
        <taxon>metagenomes</taxon>
        <taxon>ecological metagenomes</taxon>
    </lineage>
</organism>
<dbReference type="InterPro" id="IPR000871">
    <property type="entry name" value="Beta-lactam_class-A"/>
</dbReference>
<feature type="region of interest" description="Disordered" evidence="1">
    <location>
        <begin position="1"/>
        <end position="35"/>
    </location>
</feature>
<dbReference type="SUPFAM" id="SSF56601">
    <property type="entry name" value="beta-lactamase/transpeptidase-like"/>
    <property type="match status" value="1"/>
</dbReference>
<reference evidence="3" key="1">
    <citation type="submission" date="2013-08" db="EMBL/GenBank/DDBJ databases">
        <authorList>
            <person name="Mendez C."/>
            <person name="Richter M."/>
            <person name="Ferrer M."/>
            <person name="Sanchez J."/>
        </authorList>
    </citation>
    <scope>NUCLEOTIDE SEQUENCE</scope>
</reference>
<protein>
    <submittedName>
        <fullName evidence="3">Extended-spectrum class A beta-lactamase</fullName>
    </submittedName>
</protein>
<gene>
    <name evidence="3" type="ORF">B1B_18783</name>
</gene>
<dbReference type="InterPro" id="IPR045155">
    <property type="entry name" value="Beta-lactam_cat"/>
</dbReference>